<name>A0AA38KJN9_TAXCH</name>
<protein>
    <recommendedName>
        <fullName evidence="8">Donson</fullName>
    </recommendedName>
</protein>
<comment type="subcellular location">
    <subcellularLocation>
        <location evidence="1">Nucleus</location>
    </subcellularLocation>
</comment>
<proteinExistence type="inferred from homology"/>
<gene>
    <name evidence="6" type="ORF">KI387_010680</name>
</gene>
<dbReference type="PRINTS" id="PR02064">
    <property type="entry name" value="DONSON"/>
</dbReference>
<dbReference type="EMBL" id="JAHRHJ020000008">
    <property type="protein sequence ID" value="KAH9306276.1"/>
    <property type="molecule type" value="Genomic_DNA"/>
</dbReference>
<dbReference type="OMA" id="ESTSCYM"/>
<keyword evidence="3" id="KW-0539">Nucleus</keyword>
<dbReference type="GO" id="GO:0005634">
    <property type="term" value="C:nucleus"/>
    <property type="evidence" value="ECO:0007669"/>
    <property type="project" value="UniProtKB-SubCell"/>
</dbReference>
<evidence type="ECO:0008006" key="8">
    <source>
        <dbReference type="Google" id="ProtNLM"/>
    </source>
</evidence>
<feature type="region of interest" description="Disordered" evidence="5">
    <location>
        <begin position="27"/>
        <end position="58"/>
    </location>
</feature>
<organism evidence="6 7">
    <name type="scientific">Taxus chinensis</name>
    <name type="common">Chinese yew</name>
    <name type="synonym">Taxus wallichiana var. chinensis</name>
    <dbReference type="NCBI Taxonomy" id="29808"/>
    <lineage>
        <taxon>Eukaryota</taxon>
        <taxon>Viridiplantae</taxon>
        <taxon>Streptophyta</taxon>
        <taxon>Embryophyta</taxon>
        <taxon>Tracheophyta</taxon>
        <taxon>Spermatophyta</taxon>
        <taxon>Pinopsida</taxon>
        <taxon>Pinidae</taxon>
        <taxon>Conifers II</taxon>
        <taxon>Cupressales</taxon>
        <taxon>Taxaceae</taxon>
        <taxon>Taxus</taxon>
    </lineage>
</organism>
<evidence type="ECO:0000256" key="1">
    <source>
        <dbReference type="ARBA" id="ARBA00004123"/>
    </source>
</evidence>
<keyword evidence="2" id="KW-0217">Developmental protein</keyword>
<dbReference type="Proteomes" id="UP000824469">
    <property type="component" value="Unassembled WGS sequence"/>
</dbReference>
<evidence type="ECO:0000256" key="3">
    <source>
        <dbReference type="ARBA" id="ARBA00023242"/>
    </source>
</evidence>
<dbReference type="PANTHER" id="PTHR12972">
    <property type="entry name" value="DOWNSTREAM NEIGHBOR OF SON"/>
    <property type="match status" value="1"/>
</dbReference>
<evidence type="ECO:0000313" key="6">
    <source>
        <dbReference type="EMBL" id="KAH9306276.1"/>
    </source>
</evidence>
<evidence type="ECO:0000256" key="2">
    <source>
        <dbReference type="ARBA" id="ARBA00022473"/>
    </source>
</evidence>
<dbReference type="PANTHER" id="PTHR12972:SF0">
    <property type="entry name" value="PROTEIN DOWNSTREAM NEIGHBOR OF SON"/>
    <property type="match status" value="1"/>
</dbReference>
<feature type="non-terminal residue" evidence="6">
    <location>
        <position position="1"/>
    </location>
</feature>
<reference evidence="6 7" key="1">
    <citation type="journal article" date="2021" name="Nat. Plants">
        <title>The Taxus genome provides insights into paclitaxel biosynthesis.</title>
        <authorList>
            <person name="Xiong X."/>
            <person name="Gou J."/>
            <person name="Liao Q."/>
            <person name="Li Y."/>
            <person name="Zhou Q."/>
            <person name="Bi G."/>
            <person name="Li C."/>
            <person name="Du R."/>
            <person name="Wang X."/>
            <person name="Sun T."/>
            <person name="Guo L."/>
            <person name="Liang H."/>
            <person name="Lu P."/>
            <person name="Wu Y."/>
            <person name="Zhang Z."/>
            <person name="Ro D.K."/>
            <person name="Shang Y."/>
            <person name="Huang S."/>
            <person name="Yan J."/>
        </authorList>
    </citation>
    <scope>NUCLEOTIDE SEQUENCE [LARGE SCALE GENOMIC DNA]</scope>
    <source>
        <strain evidence="6">Ta-2019</strain>
    </source>
</reference>
<keyword evidence="7" id="KW-1185">Reference proteome</keyword>
<accession>A0AA38KJN9</accession>
<dbReference type="InterPro" id="IPR024861">
    <property type="entry name" value="Donson"/>
</dbReference>
<dbReference type="AlphaFoldDB" id="A0AA38KJN9"/>
<evidence type="ECO:0000256" key="4">
    <source>
        <dbReference type="ARBA" id="ARBA00025806"/>
    </source>
</evidence>
<sequence length="598" mass="66608">MVCSDWRSDNFMLDFLQAEQFKRMRGLPNEESESLHTGEKLNVGVGSEPKNAESSKPPRYIDTRVHDVYPVTKPGDRLKLLGSKGKFKDSTFSENQIKESSQNSTQSNAKLSSKFSLKKTGNEAFSEYTNASTNGTFTSENLEERTMSENHNKFLNVAELSKSSQAPASGTTVDMDKAIKGLVNNKGATVLPSIHDSSGSLEDLGPNFPGNRFSHEVQIDGDKVPLDLSLKVSMRLVSCSSLKWCHRMNTTSEFMGMKEFIFSLDSLQDKVHTNNKFSSKCTNVEISFWEALHSWVHPQSTLPPSLISMMALSAARGSAAEDDFLSKRLSSWEDSFRSIYYMFRKKLCNIFYFCTPQFIVMFMSGDLNENIENRCAAYLTRSTRGLRALLKKHDVGFSMPLCGAEVEQATTEDLHELSEFERTNPGQTRVVDSMAEIDNSSQSLLAFVGNANIHGLYDFLLNHRTLLSSVACVDVPVLYSPVPFQNASLHVPNVSCKQMKRLDAVPKASMGGEVLTTGSYENNSSVECGDMSYAIEIKDAFLPPWVISKICATIVADKKNFEASFVTEQLSDGLNTALDYYCDKGNSQNFKLDEIHCK</sequence>
<evidence type="ECO:0000313" key="7">
    <source>
        <dbReference type="Proteomes" id="UP000824469"/>
    </source>
</evidence>
<comment type="similarity">
    <text evidence="4">Belongs to the DONSON family.</text>
</comment>
<comment type="caution">
    <text evidence="6">The sequence shown here is derived from an EMBL/GenBank/DDBJ whole genome shotgun (WGS) entry which is preliminary data.</text>
</comment>
<dbReference type="GO" id="GO:0033260">
    <property type="term" value="P:nuclear DNA replication"/>
    <property type="evidence" value="ECO:0007669"/>
    <property type="project" value="TreeGrafter"/>
</dbReference>
<evidence type="ECO:0000256" key="5">
    <source>
        <dbReference type="SAM" id="MobiDB-lite"/>
    </source>
</evidence>